<feature type="chain" id="PRO_5020272515" description="DUF2780 domain-containing protein" evidence="1">
    <location>
        <begin position="25"/>
        <end position="146"/>
    </location>
</feature>
<protein>
    <recommendedName>
        <fullName evidence="4">DUF2780 domain-containing protein</fullName>
    </recommendedName>
</protein>
<organism evidence="2 3">
    <name type="scientific">Dinghuibacter silviterrae</name>
    <dbReference type="NCBI Taxonomy" id="1539049"/>
    <lineage>
        <taxon>Bacteria</taxon>
        <taxon>Pseudomonadati</taxon>
        <taxon>Bacteroidota</taxon>
        <taxon>Chitinophagia</taxon>
        <taxon>Chitinophagales</taxon>
        <taxon>Chitinophagaceae</taxon>
        <taxon>Dinghuibacter</taxon>
    </lineage>
</organism>
<evidence type="ECO:0000313" key="2">
    <source>
        <dbReference type="EMBL" id="TDX01082.1"/>
    </source>
</evidence>
<sequence>MQKHLLRGILSLSLCVAAPALLSAQSLGDLTKSAPSLSAITQPPAIGNVTETSGGITSLLGSKLGLSATQKPGVSGAVTDFLTKKSGFIGTAKTDPTSYMSSFKGLQGGLFGKLKTIMTVSQYAKFLKLKPSASSAGSSLLGNLFY</sequence>
<dbReference type="AlphaFoldDB" id="A0A4R8DS53"/>
<keyword evidence="1" id="KW-0732">Signal</keyword>
<keyword evidence="3" id="KW-1185">Reference proteome</keyword>
<comment type="caution">
    <text evidence="2">The sequence shown here is derived from an EMBL/GenBank/DDBJ whole genome shotgun (WGS) entry which is preliminary data.</text>
</comment>
<dbReference type="RefSeq" id="WP_133993332.1">
    <property type="nucleotide sequence ID" value="NZ_SODV01000001.1"/>
</dbReference>
<feature type="signal peptide" evidence="1">
    <location>
        <begin position="1"/>
        <end position="24"/>
    </location>
</feature>
<gene>
    <name evidence="2" type="ORF">EDB95_2113</name>
</gene>
<dbReference type="Proteomes" id="UP000294498">
    <property type="component" value="Unassembled WGS sequence"/>
</dbReference>
<name>A0A4R8DS53_9BACT</name>
<evidence type="ECO:0000313" key="3">
    <source>
        <dbReference type="Proteomes" id="UP000294498"/>
    </source>
</evidence>
<evidence type="ECO:0008006" key="4">
    <source>
        <dbReference type="Google" id="ProtNLM"/>
    </source>
</evidence>
<proteinExistence type="predicted"/>
<accession>A0A4R8DS53</accession>
<evidence type="ECO:0000256" key="1">
    <source>
        <dbReference type="SAM" id="SignalP"/>
    </source>
</evidence>
<dbReference type="EMBL" id="SODV01000001">
    <property type="protein sequence ID" value="TDX01082.1"/>
    <property type="molecule type" value="Genomic_DNA"/>
</dbReference>
<reference evidence="2 3" key="1">
    <citation type="submission" date="2019-03" db="EMBL/GenBank/DDBJ databases">
        <title>Genomic Encyclopedia of Type Strains, Phase IV (KMG-IV): sequencing the most valuable type-strain genomes for metagenomic binning, comparative biology and taxonomic classification.</title>
        <authorList>
            <person name="Goeker M."/>
        </authorList>
    </citation>
    <scope>NUCLEOTIDE SEQUENCE [LARGE SCALE GENOMIC DNA]</scope>
    <source>
        <strain evidence="2 3">DSM 100059</strain>
    </source>
</reference>